<reference evidence="3" key="1">
    <citation type="journal article" date="2019" name="Mol. Biol. Evol.">
        <title>Blast fungal genomes show frequent chromosomal changes, gene gains and losses, and effector gene turnover.</title>
        <authorList>
            <person name="Gomez Luciano L.B."/>
            <person name="Jason Tsai I."/>
            <person name="Chuma I."/>
            <person name="Tosa Y."/>
            <person name="Chen Y.H."/>
            <person name="Li J.Y."/>
            <person name="Li M.Y."/>
            <person name="Jade Lu M.Y."/>
            <person name="Nakayashiki H."/>
            <person name="Li W.H."/>
        </authorList>
    </citation>
    <scope>NUCLEOTIDE SEQUENCE</scope>
    <source>
        <strain evidence="3">NI907</strain>
    </source>
</reference>
<sequence>MDRETAEILANAIRFLAYTIQELTSGLGLLADAILAAAVPGMEVWLLMIFSALLIKLITYVVNKLLTEGGRSLGIEVKAILISIWDFGAFGFEECGLFRNWLGWGHNISSCWASRVARTQDFWKGSRLRACYVRIRDLFVNIGYFLRARILLTAIRSVVRYKKQGQL</sequence>
<protein>
    <submittedName>
        <fullName evidence="3">Uncharacterized protein</fullName>
    </submittedName>
</protein>
<accession>A0A6P8B1H2</accession>
<keyword evidence="2" id="KW-1185">Reference proteome</keyword>
<evidence type="ECO:0000256" key="1">
    <source>
        <dbReference type="SAM" id="Phobius"/>
    </source>
</evidence>
<keyword evidence="1" id="KW-0812">Transmembrane</keyword>
<dbReference type="Proteomes" id="UP000515153">
    <property type="component" value="Unplaced"/>
</dbReference>
<evidence type="ECO:0000313" key="3">
    <source>
        <dbReference type="RefSeq" id="XP_030981000.1"/>
    </source>
</evidence>
<reference evidence="3" key="2">
    <citation type="submission" date="2019-10" db="EMBL/GenBank/DDBJ databases">
        <authorList>
            <consortium name="NCBI Genome Project"/>
        </authorList>
    </citation>
    <scope>NUCLEOTIDE SEQUENCE</scope>
    <source>
        <strain evidence="3">NI907</strain>
    </source>
</reference>
<keyword evidence="1" id="KW-0472">Membrane</keyword>
<dbReference type="RefSeq" id="XP_030981000.1">
    <property type="nucleotide sequence ID" value="XM_031127329.1"/>
</dbReference>
<dbReference type="KEGG" id="pgri:PgNI_07314"/>
<dbReference type="AlphaFoldDB" id="A0A6P8B1H2"/>
<organism evidence="2 3">
    <name type="scientific">Pyricularia grisea</name>
    <name type="common">Crabgrass-specific blast fungus</name>
    <name type="synonym">Magnaporthe grisea</name>
    <dbReference type="NCBI Taxonomy" id="148305"/>
    <lineage>
        <taxon>Eukaryota</taxon>
        <taxon>Fungi</taxon>
        <taxon>Dikarya</taxon>
        <taxon>Ascomycota</taxon>
        <taxon>Pezizomycotina</taxon>
        <taxon>Sordariomycetes</taxon>
        <taxon>Sordariomycetidae</taxon>
        <taxon>Magnaporthales</taxon>
        <taxon>Pyriculariaceae</taxon>
        <taxon>Pyricularia</taxon>
    </lineage>
</organism>
<feature type="transmembrane region" description="Helical" evidence="1">
    <location>
        <begin position="44"/>
        <end position="62"/>
    </location>
</feature>
<name>A0A6P8B1H2_PYRGI</name>
<dbReference type="GeneID" id="41962238"/>
<reference evidence="3" key="3">
    <citation type="submission" date="2025-08" db="UniProtKB">
        <authorList>
            <consortium name="RefSeq"/>
        </authorList>
    </citation>
    <scope>IDENTIFICATION</scope>
    <source>
        <strain evidence="3">NI907</strain>
    </source>
</reference>
<proteinExistence type="predicted"/>
<keyword evidence="1" id="KW-1133">Transmembrane helix</keyword>
<evidence type="ECO:0000313" key="2">
    <source>
        <dbReference type="Proteomes" id="UP000515153"/>
    </source>
</evidence>
<gene>
    <name evidence="3" type="ORF">PgNI_07314</name>
</gene>